<dbReference type="EMBL" id="RLII01000011">
    <property type="protein sequence ID" value="RXE58906.1"/>
    <property type="molecule type" value="Genomic_DNA"/>
</dbReference>
<dbReference type="Proteomes" id="UP000289166">
    <property type="component" value="Unassembled WGS sequence"/>
</dbReference>
<evidence type="ECO:0000313" key="1">
    <source>
        <dbReference type="EMBL" id="RXE58906.1"/>
    </source>
</evidence>
<reference evidence="2" key="1">
    <citation type="submission" date="2018-11" db="EMBL/GenBank/DDBJ databases">
        <title>Genome sequencing of a novel mesophilic and cellulolytic organism within the genus Hungateiclostridium.</title>
        <authorList>
            <person name="Rettenmaier R."/>
            <person name="Liebl W."/>
            <person name="Zverlov V."/>
        </authorList>
    </citation>
    <scope>NUCLEOTIDE SEQUENCE [LARGE SCALE GENOMIC DNA]</scope>
    <source>
        <strain evidence="2">N2K1</strain>
    </source>
</reference>
<organism evidence="1 2">
    <name type="scientific">Acetivibrio mesophilus</name>
    <dbReference type="NCBI Taxonomy" id="2487273"/>
    <lineage>
        <taxon>Bacteria</taxon>
        <taxon>Bacillati</taxon>
        <taxon>Bacillota</taxon>
        <taxon>Clostridia</taxon>
        <taxon>Eubacteriales</taxon>
        <taxon>Oscillospiraceae</taxon>
        <taxon>Acetivibrio</taxon>
    </lineage>
</organism>
<name>A0A4Q0I3T2_9FIRM</name>
<dbReference type="SUPFAM" id="SSF50814">
    <property type="entry name" value="Lipocalins"/>
    <property type="match status" value="1"/>
</dbReference>
<dbReference type="InterPro" id="IPR015231">
    <property type="entry name" value="DUF1934"/>
</dbReference>
<dbReference type="RefSeq" id="WP_069194929.1">
    <property type="nucleotide sequence ID" value="NZ_RLII01000011.1"/>
</dbReference>
<proteinExistence type="predicted"/>
<accession>A0A4Q0I3T2</accession>
<dbReference type="AlphaFoldDB" id="A0A4Q0I3T2"/>
<dbReference type="InterPro" id="IPR012674">
    <property type="entry name" value="Calycin"/>
</dbReference>
<comment type="caution">
    <text evidence="1">The sequence shown here is derived from an EMBL/GenBank/DDBJ whole genome shotgun (WGS) entry which is preliminary data.</text>
</comment>
<dbReference type="Pfam" id="PF09148">
    <property type="entry name" value="DUF1934"/>
    <property type="match status" value="1"/>
</dbReference>
<sequence length="155" mass="17521">MNKNVIISVKGIQTSDNKDKNVLELVTEGKYYKKGNAYYVTYKESEVTGMEGTTTTLKISDGIVTLMRFGTVNTQFIFEQGQKHVSYYDTQYGTFTMKVTARAVTVNVDDKGGEVKVDYKLEIDDNKSGENDFHMFIREVGQLNDECSGDYKEAN</sequence>
<evidence type="ECO:0000313" key="2">
    <source>
        <dbReference type="Proteomes" id="UP000289166"/>
    </source>
</evidence>
<gene>
    <name evidence="1" type="ORF">EFD62_09710</name>
</gene>
<dbReference type="Gene3D" id="2.40.128.20">
    <property type="match status" value="1"/>
</dbReference>
<keyword evidence="2" id="KW-1185">Reference proteome</keyword>
<protein>
    <submittedName>
        <fullName evidence="1">DUF1934 domain-containing protein</fullName>
    </submittedName>
</protein>
<dbReference type="OrthoDB" id="1680906at2"/>